<dbReference type="NCBIfam" id="NF008763">
    <property type="entry name" value="PRK11798.1-2"/>
    <property type="match status" value="1"/>
</dbReference>
<dbReference type="GO" id="GO:0005829">
    <property type="term" value="C:cytosol"/>
    <property type="evidence" value="ECO:0007669"/>
    <property type="project" value="TreeGrafter"/>
</dbReference>
<dbReference type="EMBL" id="OX458332">
    <property type="protein sequence ID" value="CAI8859671.1"/>
    <property type="molecule type" value="Genomic_DNA"/>
</dbReference>
<dbReference type="GO" id="GO:0005840">
    <property type="term" value="C:ribosome"/>
    <property type="evidence" value="ECO:0007669"/>
    <property type="project" value="TreeGrafter"/>
</dbReference>
<feature type="region of interest" description="Disordered" evidence="1">
    <location>
        <begin position="97"/>
        <end position="130"/>
    </location>
</feature>
<sequence length="130" mass="14591">MIPLKPYLIRAVYDWLVDNDFTPYLLVDAEVPSVDVPRQYVQEGRIVLNLRPQAVQHLDMNNREVTFSARFGGTPTRVYIPISAVMALYARENGQGMVFDQEEGPGGGPPTSPEPQEPAQKKRPALRVVK</sequence>
<dbReference type="AlphaFoldDB" id="A0AA35UF31"/>
<dbReference type="PANTHER" id="PTHR37486:SF1">
    <property type="entry name" value="STRINGENT STARVATION PROTEIN B"/>
    <property type="match status" value="1"/>
</dbReference>
<evidence type="ECO:0000256" key="1">
    <source>
        <dbReference type="SAM" id="MobiDB-lite"/>
    </source>
</evidence>
<gene>
    <name evidence="2" type="primary">sspB</name>
    <name evidence="2" type="ORF">MCNOR_2656</name>
</gene>
<keyword evidence="2" id="KW-0645">Protease</keyword>
<protein>
    <submittedName>
        <fullName evidence="2">ClpXP protease specificity-enhancing factor</fullName>
    </submittedName>
</protein>
<dbReference type="GeneID" id="88224190"/>
<name>A0AA35UF31_METCP</name>
<dbReference type="InterPro" id="IPR007481">
    <property type="entry name" value="SspB"/>
</dbReference>
<dbReference type="Proteomes" id="UP001158598">
    <property type="component" value="Chromosome"/>
</dbReference>
<evidence type="ECO:0000313" key="3">
    <source>
        <dbReference type="Proteomes" id="UP001158598"/>
    </source>
</evidence>
<dbReference type="NCBIfam" id="NF008769">
    <property type="entry name" value="PRK11798.2-5"/>
    <property type="match status" value="1"/>
</dbReference>
<dbReference type="GO" id="GO:0008233">
    <property type="term" value="F:peptidase activity"/>
    <property type="evidence" value="ECO:0007669"/>
    <property type="project" value="UniProtKB-KW"/>
</dbReference>
<evidence type="ECO:0000313" key="2">
    <source>
        <dbReference type="EMBL" id="CAI8859671.1"/>
    </source>
</evidence>
<feature type="compositionally biased region" description="Basic residues" evidence="1">
    <location>
        <begin position="121"/>
        <end position="130"/>
    </location>
</feature>
<dbReference type="SUPFAM" id="SSF101738">
    <property type="entry name" value="SspB-like"/>
    <property type="match status" value="1"/>
</dbReference>
<dbReference type="Pfam" id="PF04386">
    <property type="entry name" value="SspB"/>
    <property type="match status" value="1"/>
</dbReference>
<dbReference type="GO" id="GO:0045732">
    <property type="term" value="P:positive regulation of protein catabolic process"/>
    <property type="evidence" value="ECO:0007669"/>
    <property type="project" value="TreeGrafter"/>
</dbReference>
<dbReference type="Gene3D" id="2.30.30.220">
    <property type="entry name" value="SspB-like"/>
    <property type="match status" value="1"/>
</dbReference>
<dbReference type="PIRSF" id="PIRSF005276">
    <property type="entry name" value="SspB"/>
    <property type="match status" value="1"/>
</dbReference>
<proteinExistence type="predicted"/>
<keyword evidence="2" id="KW-0378">Hydrolase</keyword>
<dbReference type="PANTHER" id="PTHR37486">
    <property type="entry name" value="STRINGENT STARVATION PROTEIN B"/>
    <property type="match status" value="1"/>
</dbReference>
<dbReference type="RefSeq" id="WP_010961204.1">
    <property type="nucleotide sequence ID" value="NZ_CP079096.1"/>
</dbReference>
<accession>A0AA35UF31</accession>
<reference evidence="2" key="1">
    <citation type="submission" date="2023-03" db="EMBL/GenBank/DDBJ databases">
        <authorList>
            <person name="Pearce D."/>
        </authorList>
    </citation>
    <scope>NUCLEOTIDE SEQUENCE</scope>
    <source>
        <strain evidence="2">Mc</strain>
    </source>
</reference>
<organism evidence="2 3">
    <name type="scientific">Methylococcus capsulatus</name>
    <dbReference type="NCBI Taxonomy" id="414"/>
    <lineage>
        <taxon>Bacteria</taxon>
        <taxon>Pseudomonadati</taxon>
        <taxon>Pseudomonadota</taxon>
        <taxon>Gammaproteobacteria</taxon>
        <taxon>Methylococcales</taxon>
        <taxon>Methylococcaceae</taxon>
        <taxon>Methylococcus</taxon>
    </lineage>
</organism>
<feature type="compositionally biased region" description="Pro residues" evidence="1">
    <location>
        <begin position="107"/>
        <end position="116"/>
    </location>
</feature>
<dbReference type="GO" id="GO:0006508">
    <property type="term" value="P:proteolysis"/>
    <property type="evidence" value="ECO:0007669"/>
    <property type="project" value="UniProtKB-KW"/>
</dbReference>
<dbReference type="OMA" id="DMGNEWI"/>
<dbReference type="InterPro" id="IPR036760">
    <property type="entry name" value="SspB-like_sf"/>
</dbReference>